<dbReference type="AlphaFoldDB" id="A0A2I1PCB8"/>
<evidence type="ECO:0000313" key="2">
    <source>
        <dbReference type="Proteomes" id="UP000234206"/>
    </source>
</evidence>
<dbReference type="InterPro" id="IPR008557">
    <property type="entry name" value="PhoX"/>
</dbReference>
<accession>A0A2I1PCB8</accession>
<dbReference type="PANTHER" id="PTHR35399:SF2">
    <property type="entry name" value="DUF839 DOMAIN-CONTAINING PROTEIN"/>
    <property type="match status" value="1"/>
</dbReference>
<dbReference type="Proteomes" id="UP000234206">
    <property type="component" value="Unassembled WGS sequence"/>
</dbReference>
<dbReference type="OrthoDB" id="9801383at2"/>
<name>A0A2I1PCB8_9MICO</name>
<organism evidence="1 2">
    <name type="scientific">Kytococcus schroeteri</name>
    <dbReference type="NCBI Taxonomy" id="138300"/>
    <lineage>
        <taxon>Bacteria</taxon>
        <taxon>Bacillati</taxon>
        <taxon>Actinomycetota</taxon>
        <taxon>Actinomycetes</taxon>
        <taxon>Micrococcales</taxon>
        <taxon>Kytococcaceae</taxon>
        <taxon>Kytococcus</taxon>
    </lineage>
</organism>
<proteinExistence type="predicted"/>
<reference evidence="1 2" key="1">
    <citation type="submission" date="2017-12" db="EMBL/GenBank/DDBJ databases">
        <title>Phylogenetic diversity of female urinary microbiome.</title>
        <authorList>
            <person name="Thomas-White K."/>
            <person name="Wolfe A.J."/>
        </authorList>
    </citation>
    <scope>NUCLEOTIDE SEQUENCE [LARGE SCALE GENOMIC DNA]</scope>
    <source>
        <strain evidence="1 2">UMB1298</strain>
    </source>
</reference>
<evidence type="ECO:0000313" key="1">
    <source>
        <dbReference type="EMBL" id="PKZ42279.1"/>
    </source>
</evidence>
<dbReference type="Pfam" id="PF05787">
    <property type="entry name" value="PhoX"/>
    <property type="match status" value="1"/>
</dbReference>
<gene>
    <name evidence="1" type="ORF">CYJ76_02985</name>
</gene>
<comment type="caution">
    <text evidence="1">The sequence shown here is derived from an EMBL/GenBank/DDBJ whole genome shotgun (WGS) entry which is preliminary data.</text>
</comment>
<sequence>MRNDGRRLLPILNSPITGGRQAVTCHYRCNNACARPVPNTSDNQTFAEVVAEGASRRQVLITGGLGLATAAAFAAADTRTPAVAADIAEASEGPLGFKGIAPTPAEVDEFKVPEGFAWNPLCNWGDPLTPDAPAFDIKNQSEAAQKQQAGYNADFVSVIPTGDNTAVLSFNNEYVNPELMFDGLADARPTADQQAVLLAAHGLTITALQRASAEDFYERDLNSPVNRRIHLDTEFAFTGPAAGSDLLKTKATPKGKNAFGTMNNCAGGVTPWGTILSGEENWNGYFLGDADNAAAQEEYERYGVVTSADELSNYFLDAAPRFDLRNENNALHHFGYIIEIDPMDPTATPRKHTALGRFKHEGANVTIAANGHAVAYMGDDERFDYMYKFVSRKKYVEGNKQHNMTLLEDGDLYVAKFSGDGFEDGVSDGSGIWIPLTQNGKSVVPGMSTEEVLVLTRLAADKVGPTKMDRPEDVEPNPVNGRIYGALTNNSKRAPGEIDEANPRAENKHGQVIEITEAGGDHTGTKFTWKLVLICGDPTDPTTYFNGYDKSMVAPISCPDNVAFDKAGNLWISTDGMPGTLGHCDGLYAMPVAGENMGLLTQFLSVPTGAECSGPLVSTDNTSVFVAVQHPGEIDGASTTNVFSQFPYKGDGFPRPGVVEVKRTKDAPGPIVDTGVASGSAFGSAQSRVGSLFG</sequence>
<dbReference type="RefSeq" id="WP_070705328.1">
    <property type="nucleotide sequence ID" value="NZ_JBHLVH010000027.1"/>
</dbReference>
<protein>
    <submittedName>
        <fullName evidence="1">PhoX family phosphatase</fullName>
    </submittedName>
</protein>
<dbReference type="EMBL" id="PKIZ01000004">
    <property type="protein sequence ID" value="PKZ42279.1"/>
    <property type="molecule type" value="Genomic_DNA"/>
</dbReference>
<keyword evidence="2" id="KW-1185">Reference proteome</keyword>
<dbReference type="SUPFAM" id="SSF63829">
    <property type="entry name" value="Calcium-dependent phosphotriesterase"/>
    <property type="match status" value="1"/>
</dbReference>
<dbReference type="PANTHER" id="PTHR35399">
    <property type="entry name" value="SLR8030 PROTEIN"/>
    <property type="match status" value="1"/>
</dbReference>